<feature type="domain" description="Zinc finger DksA/TraR C4-type" evidence="5">
    <location>
        <begin position="79"/>
        <end position="114"/>
    </location>
</feature>
<gene>
    <name evidence="6" type="ORF">CQA53_07290</name>
</gene>
<evidence type="ECO:0000256" key="2">
    <source>
        <dbReference type="ARBA" id="ARBA00022771"/>
    </source>
</evidence>
<keyword evidence="7" id="KW-1185">Reference proteome</keyword>
<dbReference type="GO" id="GO:0008270">
    <property type="term" value="F:zinc ion binding"/>
    <property type="evidence" value="ECO:0007669"/>
    <property type="project" value="UniProtKB-KW"/>
</dbReference>
<dbReference type="PANTHER" id="PTHR33823:SF4">
    <property type="entry name" value="GENERAL STRESS PROTEIN 16O"/>
    <property type="match status" value="1"/>
</dbReference>
<proteinExistence type="predicted"/>
<name>A0A3D8IJX4_9HELI</name>
<dbReference type="Pfam" id="PF01258">
    <property type="entry name" value="zf-dskA_traR"/>
    <property type="match status" value="1"/>
</dbReference>
<evidence type="ECO:0000256" key="1">
    <source>
        <dbReference type="ARBA" id="ARBA00022723"/>
    </source>
</evidence>
<sequence length="122" mass="14479">MRDEDLLSLKYILERRLVYLQEMSYTLEQSLQEMSTLKLQENADIISTQSQLRFDDSMLTRNQSEIGEIESSLLKFEQGSYGICEMCEEEIGIERLQAKPHARFCINCREIFEKKEKEKERT</sequence>
<accession>A0A3D8IJX4</accession>
<feature type="zinc finger region" description="dksA C4-type" evidence="4">
    <location>
        <begin position="84"/>
        <end position="108"/>
    </location>
</feature>
<dbReference type="InterPro" id="IPR000962">
    <property type="entry name" value="Znf_DskA_TraR"/>
</dbReference>
<dbReference type="OrthoDB" id="9803742at2"/>
<dbReference type="InterPro" id="IPR020458">
    <property type="entry name" value="Znf_DskA_TraR_CS"/>
</dbReference>
<evidence type="ECO:0000313" key="6">
    <source>
        <dbReference type="EMBL" id="RDU64964.1"/>
    </source>
</evidence>
<evidence type="ECO:0000313" key="7">
    <source>
        <dbReference type="Proteomes" id="UP000256379"/>
    </source>
</evidence>
<dbReference type="EMBL" id="NXLQ01000016">
    <property type="protein sequence ID" value="RDU64964.1"/>
    <property type="molecule type" value="Genomic_DNA"/>
</dbReference>
<evidence type="ECO:0000256" key="3">
    <source>
        <dbReference type="ARBA" id="ARBA00022833"/>
    </source>
</evidence>
<reference evidence="6 7" key="1">
    <citation type="submission" date="2018-04" db="EMBL/GenBank/DDBJ databases">
        <title>Novel Campyloabacter and Helicobacter Species and Strains.</title>
        <authorList>
            <person name="Mannion A.J."/>
            <person name="Shen Z."/>
            <person name="Fox J.G."/>
        </authorList>
    </citation>
    <scope>NUCLEOTIDE SEQUENCE [LARGE SCALE GENOMIC DNA]</scope>
    <source>
        <strain evidence="6 7">MIT 17-337</strain>
    </source>
</reference>
<dbReference type="PROSITE" id="PS01102">
    <property type="entry name" value="ZF_DKSA_1"/>
    <property type="match status" value="1"/>
</dbReference>
<dbReference type="Gene3D" id="1.20.120.910">
    <property type="entry name" value="DksA, coiled-coil domain"/>
    <property type="match status" value="1"/>
</dbReference>
<keyword evidence="1" id="KW-0479">Metal-binding</keyword>
<evidence type="ECO:0000256" key="4">
    <source>
        <dbReference type="PROSITE-ProRule" id="PRU00510"/>
    </source>
</evidence>
<dbReference type="SUPFAM" id="SSF57716">
    <property type="entry name" value="Glucocorticoid receptor-like (DNA-binding domain)"/>
    <property type="match status" value="1"/>
</dbReference>
<comment type="caution">
    <text evidence="6">The sequence shown here is derived from an EMBL/GenBank/DDBJ whole genome shotgun (WGS) entry which is preliminary data.</text>
</comment>
<keyword evidence="2" id="KW-0863">Zinc-finger</keyword>
<dbReference type="Proteomes" id="UP000256379">
    <property type="component" value="Unassembled WGS sequence"/>
</dbReference>
<keyword evidence="3" id="KW-0862">Zinc</keyword>
<organism evidence="6 7">
    <name type="scientific">Helicobacter didelphidarum</name>
    <dbReference type="NCBI Taxonomy" id="2040648"/>
    <lineage>
        <taxon>Bacteria</taxon>
        <taxon>Pseudomonadati</taxon>
        <taxon>Campylobacterota</taxon>
        <taxon>Epsilonproteobacteria</taxon>
        <taxon>Campylobacterales</taxon>
        <taxon>Helicobacteraceae</taxon>
        <taxon>Helicobacter</taxon>
    </lineage>
</organism>
<dbReference type="PANTHER" id="PTHR33823">
    <property type="entry name" value="RNA POLYMERASE-BINDING TRANSCRIPTION FACTOR DKSA-RELATED"/>
    <property type="match status" value="1"/>
</dbReference>
<protein>
    <submittedName>
        <fullName evidence="6">RNA polymerase-binding protein DksA</fullName>
    </submittedName>
</protein>
<dbReference type="AlphaFoldDB" id="A0A3D8IJX4"/>
<evidence type="ECO:0000259" key="5">
    <source>
        <dbReference type="Pfam" id="PF01258"/>
    </source>
</evidence>
<dbReference type="PROSITE" id="PS51128">
    <property type="entry name" value="ZF_DKSA_2"/>
    <property type="match status" value="1"/>
</dbReference>